<dbReference type="Gene3D" id="3.40.630.70">
    <property type="entry name" value="Leucyl/phenylalanyl-tRNA-protein transferase, C-terminal domain"/>
    <property type="match status" value="1"/>
</dbReference>
<keyword evidence="2 15" id="KW-0963">Cytoplasm</keyword>
<dbReference type="GO" id="GO:0005737">
    <property type="term" value="C:cytoplasm"/>
    <property type="evidence" value="ECO:0007669"/>
    <property type="project" value="UniProtKB-SubCell"/>
</dbReference>
<dbReference type="GO" id="GO:0030163">
    <property type="term" value="P:protein catabolic process"/>
    <property type="evidence" value="ECO:0007669"/>
    <property type="project" value="UniProtKB-UniRule"/>
</dbReference>
<evidence type="ECO:0000256" key="12">
    <source>
        <dbReference type="ARBA" id="ARBA00077136"/>
    </source>
</evidence>
<keyword evidence="4 15" id="KW-0012">Acyltransferase</keyword>
<evidence type="ECO:0000256" key="10">
    <source>
        <dbReference type="ARBA" id="ARBA00066767"/>
    </source>
</evidence>
<reference evidence="16 17" key="1">
    <citation type="submission" date="2017-10" db="EMBL/GenBank/DDBJ databases">
        <title>Novel microbial diversity and functional potential in the marine mammal oral microbiome.</title>
        <authorList>
            <person name="Dudek N.K."/>
            <person name="Sun C.L."/>
            <person name="Burstein D."/>
            <person name="Kantor R.S."/>
            <person name="Aliaga Goltsman D.S."/>
            <person name="Bik E.M."/>
            <person name="Thomas B.C."/>
            <person name="Banfield J.F."/>
            <person name="Relman D.A."/>
        </authorList>
    </citation>
    <scope>NUCLEOTIDE SEQUENCE [LARGE SCALE GENOMIC DNA]</scope>
    <source>
        <strain evidence="16">DOLZORAL124_49_17</strain>
    </source>
</reference>
<dbReference type="Pfam" id="PF03588">
    <property type="entry name" value="Leu_Phe_trans"/>
    <property type="match status" value="1"/>
</dbReference>
<comment type="subcellular location">
    <subcellularLocation>
        <location evidence="1 15">Cytoplasm</location>
    </subcellularLocation>
</comment>
<comment type="catalytic activity">
    <reaction evidence="6 15">
        <text>N-terminal L-arginyl-[protein] + L-leucyl-tRNA(Leu) = N-terminal L-leucyl-L-arginyl-[protein] + tRNA(Leu) + H(+)</text>
        <dbReference type="Rhea" id="RHEA:50416"/>
        <dbReference type="Rhea" id="RHEA-COMP:9613"/>
        <dbReference type="Rhea" id="RHEA-COMP:9622"/>
        <dbReference type="Rhea" id="RHEA-COMP:12672"/>
        <dbReference type="Rhea" id="RHEA-COMP:12673"/>
        <dbReference type="ChEBI" id="CHEBI:15378"/>
        <dbReference type="ChEBI" id="CHEBI:64719"/>
        <dbReference type="ChEBI" id="CHEBI:78442"/>
        <dbReference type="ChEBI" id="CHEBI:78494"/>
        <dbReference type="ChEBI" id="CHEBI:133044"/>
        <dbReference type="EC" id="2.3.2.6"/>
    </reaction>
</comment>
<evidence type="ECO:0000256" key="8">
    <source>
        <dbReference type="ARBA" id="ARBA00054043"/>
    </source>
</evidence>
<dbReference type="InterPro" id="IPR042221">
    <property type="entry name" value="Leu/Phe-tRNA_Trfase_N"/>
</dbReference>
<dbReference type="Gene3D" id="3.30.70.3550">
    <property type="entry name" value="Leucyl/phenylalanyl-tRNA-protein transferase, N-terminal domain"/>
    <property type="match status" value="1"/>
</dbReference>
<dbReference type="EMBL" id="PDPS01000023">
    <property type="protein sequence ID" value="PID58375.1"/>
    <property type="molecule type" value="Genomic_DNA"/>
</dbReference>
<proteinExistence type="inferred from homology"/>
<evidence type="ECO:0000256" key="11">
    <source>
        <dbReference type="ARBA" id="ARBA00074372"/>
    </source>
</evidence>
<evidence type="ECO:0000313" key="16">
    <source>
        <dbReference type="EMBL" id="PID58375.1"/>
    </source>
</evidence>
<evidence type="ECO:0000256" key="3">
    <source>
        <dbReference type="ARBA" id="ARBA00022679"/>
    </source>
</evidence>
<gene>
    <name evidence="15" type="primary">aat</name>
    <name evidence="16" type="ORF">CSB45_04225</name>
</gene>
<evidence type="ECO:0000256" key="13">
    <source>
        <dbReference type="ARBA" id="ARBA00077165"/>
    </source>
</evidence>
<dbReference type="InterPro" id="IPR016181">
    <property type="entry name" value="Acyl_CoA_acyltransferase"/>
</dbReference>
<dbReference type="PANTHER" id="PTHR30098">
    <property type="entry name" value="LEUCYL/PHENYLALANYL-TRNA--PROTEIN TRANSFERASE"/>
    <property type="match status" value="1"/>
</dbReference>
<dbReference type="NCBIfam" id="TIGR00667">
    <property type="entry name" value="aat"/>
    <property type="match status" value="1"/>
</dbReference>
<dbReference type="PANTHER" id="PTHR30098:SF2">
    <property type="entry name" value="LEUCYL_PHENYLALANYL-TRNA--PROTEIN TRANSFERASE"/>
    <property type="match status" value="1"/>
</dbReference>
<organism evidence="16 17">
    <name type="scientific">candidate division KSB3 bacterium</name>
    <dbReference type="NCBI Taxonomy" id="2044937"/>
    <lineage>
        <taxon>Bacteria</taxon>
        <taxon>candidate division KSB3</taxon>
    </lineage>
</organism>
<evidence type="ECO:0000313" key="17">
    <source>
        <dbReference type="Proteomes" id="UP000229740"/>
    </source>
</evidence>
<accession>A0A2G6E8I0</accession>
<dbReference type="SUPFAM" id="SSF55729">
    <property type="entry name" value="Acyl-CoA N-acyltransferases (Nat)"/>
    <property type="match status" value="1"/>
</dbReference>
<dbReference type="AlphaFoldDB" id="A0A2G6E8I0"/>
<evidence type="ECO:0000256" key="9">
    <source>
        <dbReference type="ARBA" id="ARBA00061535"/>
    </source>
</evidence>
<dbReference type="FunFam" id="3.30.70.3550:FF:000001">
    <property type="entry name" value="Leucyl/phenylalanyl-tRNA--protein transferase"/>
    <property type="match status" value="1"/>
</dbReference>
<dbReference type="GO" id="GO:0008914">
    <property type="term" value="F:leucyl-tRNA--protein transferase activity"/>
    <property type="evidence" value="ECO:0007669"/>
    <property type="project" value="UniProtKB-UniRule"/>
</dbReference>
<evidence type="ECO:0000256" key="6">
    <source>
        <dbReference type="ARBA" id="ARBA00050652"/>
    </source>
</evidence>
<evidence type="ECO:0000256" key="2">
    <source>
        <dbReference type="ARBA" id="ARBA00022490"/>
    </source>
</evidence>
<evidence type="ECO:0000256" key="1">
    <source>
        <dbReference type="ARBA" id="ARBA00004496"/>
    </source>
</evidence>
<comment type="catalytic activity">
    <reaction evidence="7 15">
        <text>N-terminal L-lysyl-[protein] + L-leucyl-tRNA(Leu) = N-terminal L-leucyl-L-lysyl-[protein] + tRNA(Leu) + H(+)</text>
        <dbReference type="Rhea" id="RHEA:12340"/>
        <dbReference type="Rhea" id="RHEA-COMP:9613"/>
        <dbReference type="Rhea" id="RHEA-COMP:9622"/>
        <dbReference type="Rhea" id="RHEA-COMP:12670"/>
        <dbReference type="Rhea" id="RHEA-COMP:12671"/>
        <dbReference type="ChEBI" id="CHEBI:15378"/>
        <dbReference type="ChEBI" id="CHEBI:65249"/>
        <dbReference type="ChEBI" id="CHEBI:78442"/>
        <dbReference type="ChEBI" id="CHEBI:78494"/>
        <dbReference type="ChEBI" id="CHEBI:133043"/>
        <dbReference type="EC" id="2.3.2.6"/>
    </reaction>
</comment>
<comment type="similarity">
    <text evidence="9 15">Belongs to the L/F-transferase family.</text>
</comment>
<dbReference type="EC" id="2.3.2.6" evidence="10 15"/>
<comment type="function">
    <text evidence="8 15">Functions in the N-end rule pathway of protein degradation where it conjugates Leu, Phe and, less efficiently, Met from aminoacyl-tRNAs to the N-termini of proteins containing an N-terminal arginine or lysine.</text>
</comment>
<dbReference type="InterPro" id="IPR004616">
    <property type="entry name" value="Leu/Phe-tRNA_Trfase"/>
</dbReference>
<evidence type="ECO:0000256" key="5">
    <source>
        <dbReference type="ARBA" id="ARBA00050607"/>
    </source>
</evidence>
<evidence type="ECO:0000256" key="7">
    <source>
        <dbReference type="ARBA" id="ARBA00051538"/>
    </source>
</evidence>
<protein>
    <recommendedName>
        <fullName evidence="11 15">Leucyl/phenylalanyl-tRNA--protein transferase</fullName>
        <ecNumber evidence="10 15">2.3.2.6</ecNumber>
    </recommendedName>
    <alternativeName>
        <fullName evidence="12 15">L/F-transferase</fullName>
    </alternativeName>
    <alternativeName>
        <fullName evidence="13 15">Leucyltransferase</fullName>
    </alternativeName>
    <alternativeName>
        <fullName evidence="14 15">Phenyalanyltransferase</fullName>
    </alternativeName>
</protein>
<evidence type="ECO:0000256" key="15">
    <source>
        <dbReference type="HAMAP-Rule" id="MF_00688"/>
    </source>
</evidence>
<keyword evidence="3 15" id="KW-0808">Transferase</keyword>
<evidence type="ECO:0000256" key="4">
    <source>
        <dbReference type="ARBA" id="ARBA00023315"/>
    </source>
</evidence>
<dbReference type="Proteomes" id="UP000229740">
    <property type="component" value="Unassembled WGS sequence"/>
</dbReference>
<evidence type="ECO:0000256" key="14">
    <source>
        <dbReference type="ARBA" id="ARBA00083640"/>
    </source>
</evidence>
<name>A0A2G6E8I0_9BACT</name>
<dbReference type="InterPro" id="IPR042203">
    <property type="entry name" value="Leu/Phe-tRNA_Trfase_C"/>
</dbReference>
<sequence length="233" mass="26640">MPVYHLTEEYIFPAPHLSEENGLLAIGGDLSLERLLAAYSSGIFPWYEHGTPVLWWSPDPRLVLYPDEFYVSRSLRKIIRQQAFRVTLDRAFEQVIRACADIQRPGQRGTWLVDEMIRAYTVLHDAGFAHSVEAWHGGRLAGGLYGVSLGRCFFGESMFAHASNASKVALYYLTQYLKKRHVEFIDCQVRTAHLVSLGAREVTRSRFLTELKRALHSPSLRGKWTLEHAEDFT</sequence>
<comment type="caution">
    <text evidence="16">The sequence shown here is derived from an EMBL/GenBank/DDBJ whole genome shotgun (WGS) entry which is preliminary data.</text>
</comment>
<dbReference type="FunFam" id="3.40.630.70:FF:000001">
    <property type="entry name" value="Leucyl/phenylalanyl-tRNA--protein transferase"/>
    <property type="match status" value="1"/>
</dbReference>
<dbReference type="HAMAP" id="MF_00688">
    <property type="entry name" value="Leu_Phe_trans"/>
    <property type="match status" value="1"/>
</dbReference>
<comment type="catalytic activity">
    <reaction evidence="5 15">
        <text>L-phenylalanyl-tRNA(Phe) + an N-terminal L-alpha-aminoacyl-[protein] = an N-terminal L-phenylalanyl-L-alpha-aminoacyl-[protein] + tRNA(Phe)</text>
        <dbReference type="Rhea" id="RHEA:43632"/>
        <dbReference type="Rhea" id="RHEA-COMP:9668"/>
        <dbReference type="Rhea" id="RHEA-COMP:9699"/>
        <dbReference type="Rhea" id="RHEA-COMP:10636"/>
        <dbReference type="Rhea" id="RHEA-COMP:10637"/>
        <dbReference type="ChEBI" id="CHEBI:78442"/>
        <dbReference type="ChEBI" id="CHEBI:78531"/>
        <dbReference type="ChEBI" id="CHEBI:78597"/>
        <dbReference type="ChEBI" id="CHEBI:83561"/>
        <dbReference type="EC" id="2.3.2.6"/>
    </reaction>
</comment>